<dbReference type="AlphaFoldDB" id="A0AAN8WMS4"/>
<gene>
    <name evidence="22" type="primary">MOCS1</name>
    <name evidence="22" type="ORF">SK128_004987</name>
</gene>
<dbReference type="Pfam" id="PF01967">
    <property type="entry name" value="MoaC"/>
    <property type="match status" value="1"/>
</dbReference>
<dbReference type="Pfam" id="PF06463">
    <property type="entry name" value="Mob_synth_C"/>
    <property type="match status" value="1"/>
</dbReference>
<dbReference type="SUPFAM" id="SSF102114">
    <property type="entry name" value="Radical SAM enzymes"/>
    <property type="match status" value="1"/>
</dbReference>
<evidence type="ECO:0000256" key="11">
    <source>
        <dbReference type="ARBA" id="ARBA00022723"/>
    </source>
</evidence>
<evidence type="ECO:0000256" key="5">
    <source>
        <dbReference type="ARBA" id="ARBA00009862"/>
    </source>
</evidence>
<dbReference type="Proteomes" id="UP001381693">
    <property type="component" value="Unassembled WGS sequence"/>
</dbReference>
<evidence type="ECO:0000256" key="1">
    <source>
        <dbReference type="ARBA" id="ARBA00001637"/>
    </source>
</evidence>
<keyword evidence="13" id="KW-0408">Iron</keyword>
<organism evidence="22 23">
    <name type="scientific">Halocaridina rubra</name>
    <name type="common">Hawaiian red shrimp</name>
    <dbReference type="NCBI Taxonomy" id="373956"/>
    <lineage>
        <taxon>Eukaryota</taxon>
        <taxon>Metazoa</taxon>
        <taxon>Ecdysozoa</taxon>
        <taxon>Arthropoda</taxon>
        <taxon>Crustacea</taxon>
        <taxon>Multicrustacea</taxon>
        <taxon>Malacostraca</taxon>
        <taxon>Eumalacostraca</taxon>
        <taxon>Eucarida</taxon>
        <taxon>Decapoda</taxon>
        <taxon>Pleocyemata</taxon>
        <taxon>Caridea</taxon>
        <taxon>Atyoidea</taxon>
        <taxon>Atyidae</taxon>
        <taxon>Halocaridina</taxon>
    </lineage>
</organism>
<dbReference type="NCBIfam" id="NF006870">
    <property type="entry name" value="PRK09364.1"/>
    <property type="match status" value="1"/>
</dbReference>
<evidence type="ECO:0000256" key="9">
    <source>
        <dbReference type="ARBA" id="ARBA00022485"/>
    </source>
</evidence>
<dbReference type="PANTHER" id="PTHR22960:SF0">
    <property type="entry name" value="MOLYBDENUM COFACTOR BIOSYNTHESIS PROTEIN 1"/>
    <property type="match status" value="1"/>
</dbReference>
<dbReference type="SMART" id="SM00729">
    <property type="entry name" value="Elp3"/>
    <property type="match status" value="1"/>
</dbReference>
<dbReference type="InterPro" id="IPR010505">
    <property type="entry name" value="MoaA_twitch"/>
</dbReference>
<dbReference type="InterPro" id="IPR000385">
    <property type="entry name" value="MoaA_NifB_PqqE_Fe-S-bd_CS"/>
</dbReference>
<evidence type="ECO:0000256" key="3">
    <source>
        <dbReference type="ARBA" id="ARBA00005046"/>
    </source>
</evidence>
<keyword evidence="14" id="KW-0411">Iron-sulfur</keyword>
<evidence type="ECO:0000256" key="6">
    <source>
        <dbReference type="ARBA" id="ARBA00012167"/>
    </source>
</evidence>
<dbReference type="SFLD" id="SFLDS00029">
    <property type="entry name" value="Radical_SAM"/>
    <property type="match status" value="1"/>
</dbReference>
<evidence type="ECO:0000256" key="15">
    <source>
        <dbReference type="ARBA" id="ARBA00023134"/>
    </source>
</evidence>
<evidence type="ECO:0000256" key="18">
    <source>
        <dbReference type="ARBA" id="ARBA00048697"/>
    </source>
</evidence>
<dbReference type="EMBL" id="JAXCGZ010017065">
    <property type="protein sequence ID" value="KAK7068970.1"/>
    <property type="molecule type" value="Genomic_DNA"/>
</dbReference>
<evidence type="ECO:0000256" key="10">
    <source>
        <dbReference type="ARBA" id="ARBA00022691"/>
    </source>
</evidence>
<keyword evidence="12" id="KW-0547">Nucleotide-binding</keyword>
<evidence type="ECO:0000256" key="2">
    <source>
        <dbReference type="ARBA" id="ARBA00001966"/>
    </source>
</evidence>
<dbReference type="PROSITE" id="PS51918">
    <property type="entry name" value="RADICAL_SAM"/>
    <property type="match status" value="1"/>
</dbReference>
<evidence type="ECO:0000259" key="21">
    <source>
        <dbReference type="PROSITE" id="PS51918"/>
    </source>
</evidence>
<dbReference type="CDD" id="cd01335">
    <property type="entry name" value="Radical_SAM"/>
    <property type="match status" value="1"/>
</dbReference>
<keyword evidence="17" id="KW-0456">Lyase</keyword>
<comment type="catalytic activity">
    <reaction evidence="1">
        <text>(8S)-3',8-cyclo-7,8-dihydroguanosine 5'-triphosphate = cyclic pyranopterin phosphate + diphosphate</text>
        <dbReference type="Rhea" id="RHEA:49580"/>
        <dbReference type="ChEBI" id="CHEBI:33019"/>
        <dbReference type="ChEBI" id="CHEBI:59648"/>
        <dbReference type="ChEBI" id="CHEBI:131766"/>
        <dbReference type="EC" id="4.6.1.17"/>
    </reaction>
</comment>
<evidence type="ECO:0000256" key="20">
    <source>
        <dbReference type="ARBA" id="ARBA00063038"/>
    </source>
</evidence>
<name>A0AAN8WMS4_HALRR</name>
<dbReference type="InterPro" id="IPR023045">
    <property type="entry name" value="MoaC"/>
</dbReference>
<comment type="subunit">
    <text evidence="20">Isoform MOCS1A and isoform MOCS1B probably form a heterooligomer.</text>
</comment>
<dbReference type="InterPro" id="IPR013785">
    <property type="entry name" value="Aldolase_TIM"/>
</dbReference>
<dbReference type="Gene3D" id="3.20.20.70">
    <property type="entry name" value="Aldolase class I"/>
    <property type="match status" value="1"/>
</dbReference>
<dbReference type="Gene3D" id="3.30.70.640">
    <property type="entry name" value="Molybdopterin cofactor biosynthesis C (MoaC) domain"/>
    <property type="match status" value="1"/>
</dbReference>
<keyword evidence="16" id="KW-0501">Molybdenum cofactor biosynthesis</keyword>
<comment type="cofactor">
    <cofactor evidence="2">
        <name>[4Fe-4S] cluster</name>
        <dbReference type="ChEBI" id="CHEBI:49883"/>
    </cofactor>
</comment>
<proteinExistence type="inferred from homology"/>
<dbReference type="InterPro" id="IPR047594">
    <property type="entry name" value="MoaC_bact/euk"/>
</dbReference>
<keyword evidence="15" id="KW-0342">GTP-binding</keyword>
<dbReference type="GO" id="GO:0006777">
    <property type="term" value="P:Mo-molybdopterin cofactor biosynthetic process"/>
    <property type="evidence" value="ECO:0007669"/>
    <property type="project" value="UniProtKB-KW"/>
</dbReference>
<comment type="pathway">
    <text evidence="3">Cofactor biosynthesis; molybdopterin biosynthesis.</text>
</comment>
<dbReference type="GO" id="GO:0005525">
    <property type="term" value="F:GTP binding"/>
    <property type="evidence" value="ECO:0007669"/>
    <property type="project" value="UniProtKB-KW"/>
</dbReference>
<evidence type="ECO:0000256" key="7">
    <source>
        <dbReference type="ARBA" id="ARBA00012575"/>
    </source>
</evidence>
<dbReference type="SFLD" id="SFLDG01383">
    <property type="entry name" value="cyclic_pyranopterin_phosphate"/>
    <property type="match status" value="1"/>
</dbReference>
<evidence type="ECO:0000256" key="12">
    <source>
        <dbReference type="ARBA" id="ARBA00022741"/>
    </source>
</evidence>
<dbReference type="Pfam" id="PF04055">
    <property type="entry name" value="Radical_SAM"/>
    <property type="match status" value="1"/>
</dbReference>
<keyword evidence="11" id="KW-0479">Metal-binding</keyword>
<evidence type="ECO:0000313" key="23">
    <source>
        <dbReference type="Proteomes" id="UP001381693"/>
    </source>
</evidence>
<sequence>MAQPLTTIRVLKKANGLLRLRGVFMTGIPTYDHSTKRHPNPKVPDEEFSLKERPEMSRLESLRSLDPLPFSAFLTDSFGRQHSYLRISLTEKCNLRCQYCMPEEGVSLSPKDQLLSTSELIRITRLFISEGIDKVRLTGGEPMVRKDLANIIEAIAKQGVNQIGLTTNGLLLKQRLADLQLAGLSHLNVSLDTLIPPKFELITRRRGWERVLQGIDVALALGYSPVKINCVVMRGRNDDELLDFVEFTRLKDVDVRFIEYMPFDGNKWVGKKMVSYSEMLNIITKEHPNLVKISDKPNDTSKAYKVPGHVGQIGFITSMSDNFCGSCNRLRLTADGNLKVCLFGASEVSLRDFIRKGCSDAELLEIIGAAVGRKKGQHAGMLNLAKLKNRPMILIGKELYPEVHHFSLASFRHRPLLPLLAFGNLFCNVGYIHSSAAACTGDGFKSKCDTVIQKNPGRDQALDKFSEKTTDAQNFENTDTSSDDFDHSKKFWSEFGSSFMQDDESNNSVEVPINHSSSDVGKRTPLVHILTQASKSLTHDVAQQPVVQDLSHVNAQGEAQMVDVSKKAVSTRKAIACSKVILGAKAFALVKENKMKKGDVLGVARIAGIMAAKKTSELIPLCHPVSLDHIEVKLTLQEKGEEGLKSHSIIIEASASTSSKTGVEMESLTAVTVAALTVYDMCKAVTHDIVISDVYLLSKSGGKRDFIRSNYL</sequence>
<dbReference type="SFLD" id="SFLDG01067">
    <property type="entry name" value="SPASM/twitch_domain_containing"/>
    <property type="match status" value="1"/>
</dbReference>
<accession>A0AAN8WMS4</accession>
<comment type="catalytic activity">
    <reaction evidence="18">
        <text>GTP + AH2 + S-adenosyl-L-methionine = (8S)-3',8-cyclo-7,8-dihydroguanosine 5'-triphosphate + 5'-deoxyadenosine + L-methionine + A + H(+)</text>
        <dbReference type="Rhea" id="RHEA:49576"/>
        <dbReference type="ChEBI" id="CHEBI:13193"/>
        <dbReference type="ChEBI" id="CHEBI:15378"/>
        <dbReference type="ChEBI" id="CHEBI:17319"/>
        <dbReference type="ChEBI" id="CHEBI:17499"/>
        <dbReference type="ChEBI" id="CHEBI:37565"/>
        <dbReference type="ChEBI" id="CHEBI:57844"/>
        <dbReference type="ChEBI" id="CHEBI:59789"/>
        <dbReference type="ChEBI" id="CHEBI:131766"/>
        <dbReference type="EC" id="4.1.99.22"/>
    </reaction>
</comment>
<evidence type="ECO:0000256" key="17">
    <source>
        <dbReference type="ARBA" id="ARBA00023239"/>
    </source>
</evidence>
<dbReference type="InterPro" id="IPR040064">
    <property type="entry name" value="MoaA-like"/>
</dbReference>
<protein>
    <recommendedName>
        <fullName evidence="8">Molybdenum cofactor biosynthesis protein 1</fullName>
        <ecNumber evidence="6">4.1.99.22</ecNumber>
        <ecNumber evidence="7">4.6.1.17</ecNumber>
    </recommendedName>
</protein>
<evidence type="ECO:0000256" key="4">
    <source>
        <dbReference type="ARBA" id="ARBA00008484"/>
    </source>
</evidence>
<comment type="caution">
    <text evidence="22">The sequence shown here is derived from an EMBL/GenBank/DDBJ whole genome shotgun (WGS) entry which is preliminary data.</text>
</comment>
<evidence type="ECO:0000256" key="14">
    <source>
        <dbReference type="ARBA" id="ARBA00023014"/>
    </source>
</evidence>
<keyword evidence="23" id="KW-1185">Reference proteome</keyword>
<dbReference type="GO" id="GO:0051539">
    <property type="term" value="F:4 iron, 4 sulfur cluster binding"/>
    <property type="evidence" value="ECO:0007669"/>
    <property type="project" value="UniProtKB-KW"/>
</dbReference>
<dbReference type="InterPro" id="IPR058240">
    <property type="entry name" value="rSAM_sf"/>
</dbReference>
<dbReference type="GO" id="GO:0046872">
    <property type="term" value="F:metal ion binding"/>
    <property type="evidence" value="ECO:0007669"/>
    <property type="project" value="UniProtKB-KW"/>
</dbReference>
<dbReference type="NCBIfam" id="TIGR00581">
    <property type="entry name" value="moaC"/>
    <property type="match status" value="1"/>
</dbReference>
<dbReference type="InterPro" id="IPR007197">
    <property type="entry name" value="rSAM"/>
</dbReference>
<evidence type="ECO:0000256" key="8">
    <source>
        <dbReference type="ARBA" id="ARBA00015273"/>
    </source>
</evidence>
<evidence type="ECO:0000313" key="22">
    <source>
        <dbReference type="EMBL" id="KAK7068970.1"/>
    </source>
</evidence>
<dbReference type="EC" id="4.1.99.22" evidence="6"/>
<dbReference type="NCBIfam" id="NF001199">
    <property type="entry name" value="PRK00164.2-1"/>
    <property type="match status" value="1"/>
</dbReference>
<reference evidence="22 23" key="1">
    <citation type="submission" date="2023-11" db="EMBL/GenBank/DDBJ databases">
        <title>Halocaridina rubra genome assembly.</title>
        <authorList>
            <person name="Smith C."/>
        </authorList>
    </citation>
    <scope>NUCLEOTIDE SEQUENCE [LARGE SCALE GENOMIC DNA]</scope>
    <source>
        <strain evidence="22">EP-1</strain>
        <tissue evidence="22">Whole</tissue>
    </source>
</reference>
<dbReference type="InterPro" id="IPR006638">
    <property type="entry name" value="Elp3/MiaA/NifB-like_rSAM"/>
</dbReference>
<keyword evidence="9" id="KW-0004">4Fe-4S</keyword>
<dbReference type="FunFam" id="3.20.20.70:FF:000117">
    <property type="entry name" value="molybdenum cofactor biosynthesis protein 1"/>
    <property type="match status" value="1"/>
</dbReference>
<dbReference type="EC" id="4.6.1.17" evidence="7"/>
<evidence type="ECO:0000256" key="19">
    <source>
        <dbReference type="ARBA" id="ARBA00054222"/>
    </source>
</evidence>
<dbReference type="CDD" id="cd01420">
    <property type="entry name" value="MoaC_PE"/>
    <property type="match status" value="1"/>
</dbReference>
<dbReference type="PROSITE" id="PS01305">
    <property type="entry name" value="MOAA_NIFB_PQQE"/>
    <property type="match status" value="1"/>
</dbReference>
<comment type="similarity">
    <text evidence="5">In the N-terminal section; belongs to the radical SAM superfamily. MoaA family.</text>
</comment>
<dbReference type="InterPro" id="IPR013483">
    <property type="entry name" value="MoaA"/>
</dbReference>
<dbReference type="GO" id="GO:0061799">
    <property type="term" value="F:cyclic pyranopterin monophosphate synthase activity"/>
    <property type="evidence" value="ECO:0007669"/>
    <property type="project" value="UniProtKB-EC"/>
</dbReference>
<dbReference type="PANTHER" id="PTHR22960">
    <property type="entry name" value="MOLYBDOPTERIN COFACTOR SYNTHESIS PROTEIN A"/>
    <property type="match status" value="1"/>
</dbReference>
<comment type="function">
    <text evidence="19">Isoform MOCS1A and isoform MOCS1B probably form a complex that catalyzes the conversion of 5'-GTP to cyclic pyranopterin monophosphate (cPMP). MOCS1A catalyzes the cyclization of GTP to (8S)-3',8-cyclo-7,8-dihydroguanosine 5'-triphosphate and MOCS1B catalyzes the subsequent conversion of (8S)-3',8-cyclo-7,8-dihydroguanosine 5'-triphosphate to cPMP.</text>
</comment>
<dbReference type="HAMAP" id="MF_01224_B">
    <property type="entry name" value="MoaC_B"/>
    <property type="match status" value="1"/>
</dbReference>
<keyword evidence="10" id="KW-0949">S-adenosyl-L-methionine</keyword>
<evidence type="ECO:0000256" key="16">
    <source>
        <dbReference type="ARBA" id="ARBA00023150"/>
    </source>
</evidence>
<dbReference type="InterPro" id="IPR036522">
    <property type="entry name" value="MoaC_sf"/>
</dbReference>
<dbReference type="HAMAP" id="MF_01225_B">
    <property type="entry name" value="MoaA_B"/>
    <property type="match status" value="1"/>
</dbReference>
<feature type="domain" description="Radical SAM core" evidence="21">
    <location>
        <begin position="77"/>
        <end position="316"/>
    </location>
</feature>
<dbReference type="SFLD" id="SFLDG01386">
    <property type="entry name" value="main_SPASM_domain-containing"/>
    <property type="match status" value="1"/>
</dbReference>
<dbReference type="InterPro" id="IPR002820">
    <property type="entry name" value="Mopterin_CF_biosynth-C_dom"/>
</dbReference>
<dbReference type="InterPro" id="IPR050105">
    <property type="entry name" value="MoCo_biosynth_MoaA/MoaC"/>
</dbReference>
<dbReference type="NCBIfam" id="TIGR02666">
    <property type="entry name" value="moaA"/>
    <property type="match status" value="1"/>
</dbReference>
<evidence type="ECO:0000256" key="13">
    <source>
        <dbReference type="ARBA" id="ARBA00023004"/>
    </source>
</evidence>
<dbReference type="SUPFAM" id="SSF55040">
    <property type="entry name" value="Molybdenum cofactor biosynthesis protein C, MoaC"/>
    <property type="match status" value="1"/>
</dbReference>
<dbReference type="GO" id="GO:0061798">
    <property type="term" value="F:GTP 3',8'-cyclase activity"/>
    <property type="evidence" value="ECO:0007669"/>
    <property type="project" value="UniProtKB-EC"/>
</dbReference>
<dbReference type="CDD" id="cd21117">
    <property type="entry name" value="Twitch_MoaA"/>
    <property type="match status" value="1"/>
</dbReference>
<comment type="similarity">
    <text evidence="4">In the C-terminal section; belongs to the MoaC family.</text>
</comment>